<comment type="caution">
    <text evidence="3">The sequence shown here is derived from an EMBL/GenBank/DDBJ whole genome shotgun (WGS) entry which is preliminary data.</text>
</comment>
<dbReference type="EMBL" id="BAER01000024">
    <property type="protein sequence ID" value="GAC31994.1"/>
    <property type="molecule type" value="Genomic_DNA"/>
</dbReference>
<evidence type="ECO:0000256" key="2">
    <source>
        <dbReference type="SAM" id="MobiDB-lite"/>
    </source>
</evidence>
<gene>
    <name evidence="3" type="ORF">GPLA_1079</name>
</gene>
<dbReference type="OrthoDB" id="5297564at2"/>
<evidence type="ECO:0000313" key="4">
    <source>
        <dbReference type="Proteomes" id="UP000006322"/>
    </source>
</evidence>
<feature type="region of interest" description="Disordered" evidence="2">
    <location>
        <begin position="105"/>
        <end position="142"/>
    </location>
</feature>
<protein>
    <recommendedName>
        <fullName evidence="5">Acetate kinase</fullName>
    </recommendedName>
</protein>
<name>K6YGY3_9ALTE</name>
<evidence type="ECO:0000313" key="3">
    <source>
        <dbReference type="EMBL" id="GAC31994.1"/>
    </source>
</evidence>
<dbReference type="STRING" id="1129793.GPLA_1079"/>
<keyword evidence="1" id="KW-0175">Coiled coil</keyword>
<evidence type="ECO:0008006" key="5">
    <source>
        <dbReference type="Google" id="ProtNLM"/>
    </source>
</evidence>
<reference evidence="4" key="1">
    <citation type="journal article" date="2014" name="Environ. Microbiol.">
        <title>Comparative genomics of the marine bacterial genus Glaciecola reveals the high degree of genomic diversity and genomic characteristic for cold adaptation.</title>
        <authorList>
            <person name="Qin Q.L."/>
            <person name="Xie B.B."/>
            <person name="Yu Y."/>
            <person name="Shu Y.L."/>
            <person name="Rong J.C."/>
            <person name="Zhang Y.J."/>
            <person name="Zhao D.L."/>
            <person name="Chen X.L."/>
            <person name="Zhang X.Y."/>
            <person name="Chen B."/>
            <person name="Zhou B.C."/>
            <person name="Zhang Y.Z."/>
        </authorList>
    </citation>
    <scope>NUCLEOTIDE SEQUENCE [LARGE SCALE GENOMIC DNA]</scope>
    <source>
        <strain evidence="4">LMG 21857</strain>
    </source>
</reference>
<dbReference type="Proteomes" id="UP000006322">
    <property type="component" value="Unassembled WGS sequence"/>
</dbReference>
<sequence>MENTTSNFYPYYSLRLSFISLSLYLISPQLCYAAQDKQLDDTVIHSYQEELKRQRNMLREQGAQIAELKRIVDALTKGRQVKTLQQDKKASKTSNTIVKREQVVTARKSQNDQSKPQHTPDNQPVGQAPPKNANPIEVNAIPNDNVSGVLTGKGRLVLEPSIGYSYTDNNRVFLDAFSFIPALVVGLIDLREIKRHSFIGSVSARYGLTERWEVDLKIPYIGRNDSQRSRPVSIGVSEDEIFNASGHGLGDIELSTRYQLNAPVDGGPIYVANLVATIPTGTSPFEVEFMQSTPGAVFPTELPTGSGYVSIQPSLTAIYATDPGVFFGNISYGYNMDTDEDVGNVDPGDSAGVSFGLGVSLNERASMSLSYSHKHVLKSKINEMKIDGSQLDIGQLIIGYSFRYSEQTNISLSLAIGVTDDAQDTRLNFRLPVTF</sequence>
<keyword evidence="4" id="KW-1185">Reference proteome</keyword>
<organism evidence="3 4">
    <name type="scientific">Paraglaciecola polaris LMG 21857</name>
    <dbReference type="NCBI Taxonomy" id="1129793"/>
    <lineage>
        <taxon>Bacteria</taxon>
        <taxon>Pseudomonadati</taxon>
        <taxon>Pseudomonadota</taxon>
        <taxon>Gammaproteobacteria</taxon>
        <taxon>Alteromonadales</taxon>
        <taxon>Alteromonadaceae</taxon>
        <taxon>Paraglaciecola</taxon>
    </lineage>
</organism>
<dbReference type="RefSeq" id="WP_007103798.1">
    <property type="nucleotide sequence ID" value="NZ_BAER01000024.1"/>
</dbReference>
<feature type="compositionally biased region" description="Polar residues" evidence="2">
    <location>
        <begin position="107"/>
        <end position="125"/>
    </location>
</feature>
<feature type="coiled-coil region" evidence="1">
    <location>
        <begin position="44"/>
        <end position="71"/>
    </location>
</feature>
<proteinExistence type="predicted"/>
<accession>K6YGY3</accession>
<evidence type="ECO:0000256" key="1">
    <source>
        <dbReference type="SAM" id="Coils"/>
    </source>
</evidence>
<dbReference type="AlphaFoldDB" id="K6YGY3"/>